<dbReference type="PANTHER" id="PTHR30469:SF38">
    <property type="entry name" value="HLYD FAMILY SECRETION PROTEIN"/>
    <property type="match status" value="1"/>
</dbReference>
<comment type="similarity">
    <text evidence="1">Belongs to the membrane fusion protein (MFP) (TC 8.A.1) family.</text>
</comment>
<dbReference type="Gene3D" id="1.10.287.470">
    <property type="entry name" value="Helix hairpin bin"/>
    <property type="match status" value="1"/>
</dbReference>
<evidence type="ECO:0000313" key="3">
    <source>
        <dbReference type="EMBL" id="MFC3527805.1"/>
    </source>
</evidence>
<gene>
    <name evidence="3" type="ORF">ACFOMH_06415</name>
</gene>
<name>A0ABV7R136_9RHOB</name>
<reference evidence="4" key="1">
    <citation type="journal article" date="2019" name="Int. J. Syst. Evol. Microbiol.">
        <title>The Global Catalogue of Microorganisms (GCM) 10K type strain sequencing project: providing services to taxonomists for standard genome sequencing and annotation.</title>
        <authorList>
            <consortium name="The Broad Institute Genomics Platform"/>
            <consortium name="The Broad Institute Genome Sequencing Center for Infectious Disease"/>
            <person name="Wu L."/>
            <person name="Ma J."/>
        </authorList>
    </citation>
    <scope>NUCLEOTIDE SEQUENCE [LARGE SCALE GENOMIC DNA]</scope>
    <source>
        <strain evidence="4">KCTC 42899</strain>
    </source>
</reference>
<evidence type="ECO:0000256" key="1">
    <source>
        <dbReference type="ARBA" id="ARBA00009477"/>
    </source>
</evidence>
<accession>A0ABV7R136</accession>
<protein>
    <submittedName>
        <fullName evidence="3">Efflux RND transporter periplasmic adaptor subunit</fullName>
    </submittedName>
</protein>
<dbReference type="InterPro" id="IPR006143">
    <property type="entry name" value="RND_pump_MFP"/>
</dbReference>
<feature type="domain" description="Multidrug resistance protein MdtA-like barrel-sandwich hybrid" evidence="2">
    <location>
        <begin position="81"/>
        <end position="216"/>
    </location>
</feature>
<dbReference type="Gene3D" id="2.40.50.100">
    <property type="match status" value="1"/>
</dbReference>
<dbReference type="PANTHER" id="PTHR30469">
    <property type="entry name" value="MULTIDRUG RESISTANCE PROTEIN MDTA"/>
    <property type="match status" value="1"/>
</dbReference>
<organism evidence="3 4">
    <name type="scientific">Paracoccus mangrovi</name>
    <dbReference type="NCBI Taxonomy" id="1715645"/>
    <lineage>
        <taxon>Bacteria</taxon>
        <taxon>Pseudomonadati</taxon>
        <taxon>Pseudomonadota</taxon>
        <taxon>Alphaproteobacteria</taxon>
        <taxon>Rhodobacterales</taxon>
        <taxon>Paracoccaceae</taxon>
        <taxon>Paracoccus</taxon>
    </lineage>
</organism>
<evidence type="ECO:0000313" key="4">
    <source>
        <dbReference type="Proteomes" id="UP001595721"/>
    </source>
</evidence>
<dbReference type="SUPFAM" id="SSF111369">
    <property type="entry name" value="HlyD-like secretion proteins"/>
    <property type="match status" value="1"/>
</dbReference>
<dbReference type="NCBIfam" id="TIGR01730">
    <property type="entry name" value="RND_mfp"/>
    <property type="match status" value="1"/>
</dbReference>
<dbReference type="Gene3D" id="2.40.420.20">
    <property type="match status" value="1"/>
</dbReference>
<dbReference type="Pfam" id="PF25917">
    <property type="entry name" value="BSH_RND"/>
    <property type="match status" value="1"/>
</dbReference>
<dbReference type="RefSeq" id="WP_374425114.1">
    <property type="nucleotide sequence ID" value="NZ_JBHRXJ010000003.1"/>
</dbReference>
<dbReference type="InterPro" id="IPR058625">
    <property type="entry name" value="MdtA-like_BSH"/>
</dbReference>
<evidence type="ECO:0000259" key="2">
    <source>
        <dbReference type="Pfam" id="PF25917"/>
    </source>
</evidence>
<dbReference type="Gene3D" id="2.40.30.170">
    <property type="match status" value="1"/>
</dbReference>
<comment type="caution">
    <text evidence="3">The sequence shown here is derived from an EMBL/GenBank/DDBJ whole genome shotgun (WGS) entry which is preliminary data.</text>
</comment>
<dbReference type="Proteomes" id="UP001595721">
    <property type="component" value="Unassembled WGS sequence"/>
</dbReference>
<keyword evidence="4" id="KW-1185">Reference proteome</keyword>
<dbReference type="EMBL" id="JBHRXJ010000003">
    <property type="protein sequence ID" value="MFC3527805.1"/>
    <property type="molecule type" value="Genomic_DNA"/>
</dbReference>
<sequence>MLGWLLRHPKPDFPTAQKSGITSQTGGGVSVQGLTTTASILVALALPAGAQTILPVEFVKVEATPLTYDAALTGTINAKDSVEIGFRLGGRIMSVDVRVGDEVKKGQALARTDPLQQVQALRVAQAAEAAATATWEQARQAQIRAEAMLSRGVGTRAALDSANQSLSAAAGALTQAKSTLGQAQRALADTVLRAPHNAIVTTRNAEVGQIVGAAQTVLGLASQSGREAVFRTPDTPLLRHAIGAPVTLAGIDVPDLQMTAYVSEISPIVDPGTGSVTVRATIKDAPTNSNLLGAAVHGAIHYPAGTGVAVPWTALTSTGDSPAVWLVDANGRVAMTPIGIERFSNGTVILNSGVSPGQIVVGAGSQLLYPGRQVQDAATIPKGSP</sequence>
<proteinExistence type="inferred from homology"/>